<feature type="domain" description="ABC transporter" evidence="11">
    <location>
        <begin position="263"/>
        <end position="460"/>
    </location>
</feature>
<feature type="domain" description="ABC transporter" evidence="11">
    <location>
        <begin position="2"/>
        <end position="241"/>
    </location>
</feature>
<name>A0AA45C7B3_9BACT</name>
<dbReference type="Proteomes" id="UP000245921">
    <property type="component" value="Unassembled WGS sequence"/>
</dbReference>
<dbReference type="GO" id="GO:0016887">
    <property type="term" value="F:ATP hydrolysis activity"/>
    <property type="evidence" value="ECO:0007669"/>
    <property type="project" value="InterPro"/>
</dbReference>
<evidence type="ECO:0000256" key="7">
    <source>
        <dbReference type="ARBA" id="ARBA00022840"/>
    </source>
</evidence>
<dbReference type="PANTHER" id="PTHR43553:SF23">
    <property type="entry name" value="ABC TRANSPORTER ATP-BINDING COMPONENT"/>
    <property type="match status" value="1"/>
</dbReference>
<evidence type="ECO:0000256" key="5">
    <source>
        <dbReference type="ARBA" id="ARBA00022737"/>
    </source>
</evidence>
<comment type="function">
    <text evidence="10">Probably part of an ABC transporter complex. Responsible for energy coupling to the transport system.</text>
</comment>
<evidence type="ECO:0000256" key="9">
    <source>
        <dbReference type="ARBA" id="ARBA00023136"/>
    </source>
</evidence>
<dbReference type="InterPro" id="IPR050095">
    <property type="entry name" value="ECF_ABC_transporter_ATP-bd"/>
</dbReference>
<dbReference type="CDD" id="cd03225">
    <property type="entry name" value="ABC_cobalt_CbiO_domain1"/>
    <property type="match status" value="1"/>
</dbReference>
<evidence type="ECO:0000256" key="6">
    <source>
        <dbReference type="ARBA" id="ARBA00022741"/>
    </source>
</evidence>
<evidence type="ECO:0000256" key="8">
    <source>
        <dbReference type="ARBA" id="ARBA00022967"/>
    </source>
</evidence>
<reference evidence="12 13" key="1">
    <citation type="submission" date="2018-05" db="EMBL/GenBank/DDBJ databases">
        <title>Genomic Encyclopedia of Type Strains, Phase IV (KMG-IV): sequencing the most valuable type-strain genomes for metagenomic binning, comparative biology and taxonomic classification.</title>
        <authorList>
            <person name="Goeker M."/>
        </authorList>
    </citation>
    <scope>NUCLEOTIDE SEQUENCE [LARGE SCALE GENOMIC DNA]</scope>
    <source>
        <strain evidence="12 13">DSM 24906</strain>
    </source>
</reference>
<dbReference type="PANTHER" id="PTHR43553">
    <property type="entry name" value="HEAVY METAL TRANSPORTER"/>
    <property type="match status" value="1"/>
</dbReference>
<dbReference type="GO" id="GO:0005524">
    <property type="term" value="F:ATP binding"/>
    <property type="evidence" value="ECO:0007669"/>
    <property type="project" value="UniProtKB-KW"/>
</dbReference>
<proteinExistence type="inferred from homology"/>
<evidence type="ECO:0000313" key="12">
    <source>
        <dbReference type="EMBL" id="PWJ95297.1"/>
    </source>
</evidence>
<sequence>MIELKNIIFGYNKDNIILKNINLNILKNECILLCGKSGSGKTTLTKLINGIIPHLTENFYFNGKVLCNDFDIKNHKMYEISRIIGSVFQNPKSQFFNIDSNSEIVFGLENNGIPQKNIELRLKETINSLKIEKLLNRNIFKMSGGEKQSLAFASVFAMNPEVFVLDEPTANLDEESISVLKNILKKIKSEGKTIIIAEHRLFYLKDIVDRVVLMKDGYISKIFNSKDFFSLNFENRVDMGLRSINKETINLKNTPNVYSKNILKVNNLSCKIKNKIIFNNISFEVKQGEILGVLGKNGSGKSTLMRCITGLIKEYEGYIKFNDIKLNHKKRIDYCYMIMQDVNHQLFSESVWNECNIDGHSNDLDIENVLNNFNLIDFKDSHPMSLSGGQKQRLAIATGILSNKKILIFDEPTSGLDYDNMIKVSSMIKKLSKNHIIIVITHDIEFLNNTCSKILQMNNF</sequence>
<keyword evidence="13" id="KW-1185">Reference proteome</keyword>
<evidence type="ECO:0000259" key="11">
    <source>
        <dbReference type="PROSITE" id="PS50893"/>
    </source>
</evidence>
<dbReference type="InterPro" id="IPR027417">
    <property type="entry name" value="P-loop_NTPase"/>
</dbReference>
<organism evidence="12 13">
    <name type="scientific">Oceanotoga teriensis</name>
    <dbReference type="NCBI Taxonomy" id="515440"/>
    <lineage>
        <taxon>Bacteria</taxon>
        <taxon>Thermotogati</taxon>
        <taxon>Thermotogota</taxon>
        <taxon>Thermotogae</taxon>
        <taxon>Petrotogales</taxon>
        <taxon>Petrotogaceae</taxon>
        <taxon>Oceanotoga</taxon>
    </lineage>
</organism>
<keyword evidence="3" id="KW-0813">Transport</keyword>
<keyword evidence="9" id="KW-0472">Membrane</keyword>
<dbReference type="PROSITE" id="PS00211">
    <property type="entry name" value="ABC_TRANSPORTER_1"/>
    <property type="match status" value="1"/>
</dbReference>
<gene>
    <name evidence="12" type="ORF">C7380_106105</name>
</gene>
<keyword evidence="6" id="KW-0547">Nucleotide-binding</keyword>
<dbReference type="SMART" id="SM00382">
    <property type="entry name" value="AAA"/>
    <property type="match status" value="2"/>
</dbReference>
<evidence type="ECO:0000256" key="3">
    <source>
        <dbReference type="ARBA" id="ARBA00022448"/>
    </source>
</evidence>
<evidence type="ECO:0000313" key="13">
    <source>
        <dbReference type="Proteomes" id="UP000245921"/>
    </source>
</evidence>
<dbReference type="GO" id="GO:0043190">
    <property type="term" value="C:ATP-binding cassette (ABC) transporter complex"/>
    <property type="evidence" value="ECO:0007669"/>
    <property type="project" value="TreeGrafter"/>
</dbReference>
<dbReference type="GO" id="GO:0042626">
    <property type="term" value="F:ATPase-coupled transmembrane transporter activity"/>
    <property type="evidence" value="ECO:0007669"/>
    <property type="project" value="TreeGrafter"/>
</dbReference>
<accession>A0AA45C7B3</accession>
<protein>
    <submittedName>
        <fullName evidence="12">Energy-coupling factor transport system ATP-binding protein</fullName>
    </submittedName>
</protein>
<evidence type="ECO:0000256" key="4">
    <source>
        <dbReference type="ARBA" id="ARBA00022475"/>
    </source>
</evidence>
<keyword evidence="7 12" id="KW-0067">ATP-binding</keyword>
<comment type="subcellular location">
    <subcellularLocation>
        <location evidence="1">Cell membrane</location>
        <topology evidence="1">Peripheral membrane protein</topology>
    </subcellularLocation>
</comment>
<evidence type="ECO:0000256" key="10">
    <source>
        <dbReference type="ARBA" id="ARBA00025157"/>
    </source>
</evidence>
<dbReference type="AlphaFoldDB" id="A0AA45C7B3"/>
<keyword evidence="8" id="KW-1278">Translocase</keyword>
<dbReference type="EMBL" id="QGGI01000006">
    <property type="protein sequence ID" value="PWJ95297.1"/>
    <property type="molecule type" value="Genomic_DNA"/>
</dbReference>
<dbReference type="Pfam" id="PF00005">
    <property type="entry name" value="ABC_tran"/>
    <property type="match status" value="2"/>
</dbReference>
<comment type="caution">
    <text evidence="12">The sequence shown here is derived from an EMBL/GenBank/DDBJ whole genome shotgun (WGS) entry which is preliminary data.</text>
</comment>
<dbReference type="InterPro" id="IPR003593">
    <property type="entry name" value="AAA+_ATPase"/>
</dbReference>
<dbReference type="RefSeq" id="WP_109604543.1">
    <property type="nucleotide sequence ID" value="NZ_QGGI01000006.1"/>
</dbReference>
<dbReference type="SUPFAM" id="SSF52540">
    <property type="entry name" value="P-loop containing nucleoside triphosphate hydrolases"/>
    <property type="match status" value="2"/>
</dbReference>
<keyword evidence="4" id="KW-1003">Cell membrane</keyword>
<evidence type="ECO:0000256" key="2">
    <source>
        <dbReference type="ARBA" id="ARBA00005417"/>
    </source>
</evidence>
<comment type="similarity">
    <text evidence="2">Belongs to the ABC transporter superfamily.</text>
</comment>
<dbReference type="PROSITE" id="PS50893">
    <property type="entry name" value="ABC_TRANSPORTER_2"/>
    <property type="match status" value="2"/>
</dbReference>
<dbReference type="InterPro" id="IPR017871">
    <property type="entry name" value="ABC_transporter-like_CS"/>
</dbReference>
<evidence type="ECO:0000256" key="1">
    <source>
        <dbReference type="ARBA" id="ARBA00004202"/>
    </source>
</evidence>
<keyword evidence="5" id="KW-0677">Repeat</keyword>
<dbReference type="InterPro" id="IPR003439">
    <property type="entry name" value="ABC_transporter-like_ATP-bd"/>
</dbReference>
<dbReference type="Gene3D" id="3.40.50.300">
    <property type="entry name" value="P-loop containing nucleotide triphosphate hydrolases"/>
    <property type="match status" value="2"/>
</dbReference>
<dbReference type="InterPro" id="IPR015856">
    <property type="entry name" value="ABC_transpr_CbiO/EcfA_su"/>
</dbReference>